<keyword evidence="3" id="KW-1185">Reference proteome</keyword>
<name>A0ABZ2M871_9BACT</name>
<evidence type="ECO:0000313" key="2">
    <source>
        <dbReference type="EMBL" id="WXB18703.1"/>
    </source>
</evidence>
<dbReference type="Pfam" id="PF12680">
    <property type="entry name" value="SnoaL_2"/>
    <property type="match status" value="1"/>
</dbReference>
<sequence>MSNAPLMTHEEMDALMDEHLAAEAAGDVDRVIATFAENVEHDIVGPGDVPVVFGVDAVRLRYDSLFKNIQVVDRKQFRRAHGDNVLTDDSMLTVKVIGRMGPMEGGGRTISFRMFHVVEMAHGKIVRENVWFDTAGIARELAAVETQSNNAAAD</sequence>
<proteinExistence type="predicted"/>
<organism evidence="2 3">
    <name type="scientific">Pendulispora albinea</name>
    <dbReference type="NCBI Taxonomy" id="2741071"/>
    <lineage>
        <taxon>Bacteria</taxon>
        <taxon>Pseudomonadati</taxon>
        <taxon>Myxococcota</taxon>
        <taxon>Myxococcia</taxon>
        <taxon>Myxococcales</taxon>
        <taxon>Sorangiineae</taxon>
        <taxon>Pendulisporaceae</taxon>
        <taxon>Pendulispora</taxon>
    </lineage>
</organism>
<dbReference type="Gene3D" id="3.10.450.50">
    <property type="match status" value="1"/>
</dbReference>
<accession>A0ABZ2M871</accession>
<feature type="domain" description="SnoaL-like" evidence="1">
    <location>
        <begin position="18"/>
        <end position="127"/>
    </location>
</feature>
<dbReference type="InterPro" id="IPR032710">
    <property type="entry name" value="NTF2-like_dom_sf"/>
</dbReference>
<dbReference type="InterPro" id="IPR037401">
    <property type="entry name" value="SnoaL-like"/>
</dbReference>
<gene>
    <name evidence="2" type="ORF">LZC94_15875</name>
</gene>
<dbReference type="RefSeq" id="WP_394828332.1">
    <property type="nucleotide sequence ID" value="NZ_CP089984.1"/>
</dbReference>
<protein>
    <submittedName>
        <fullName evidence="2">Ester cyclase</fullName>
    </submittedName>
</protein>
<dbReference type="Proteomes" id="UP001370348">
    <property type="component" value="Chromosome"/>
</dbReference>
<reference evidence="2 3" key="1">
    <citation type="submission" date="2021-12" db="EMBL/GenBank/DDBJ databases">
        <title>Discovery of the Pendulisporaceae a myxobacterial family with distinct sporulation behavior and unique specialized metabolism.</title>
        <authorList>
            <person name="Garcia R."/>
            <person name="Popoff A."/>
            <person name="Bader C.D."/>
            <person name="Loehr J."/>
            <person name="Walesch S."/>
            <person name="Walt C."/>
            <person name="Boldt J."/>
            <person name="Bunk B."/>
            <person name="Haeckl F.J.F.P.J."/>
            <person name="Gunesch A.P."/>
            <person name="Birkelbach J."/>
            <person name="Nuebel U."/>
            <person name="Pietschmann T."/>
            <person name="Bach T."/>
            <person name="Mueller R."/>
        </authorList>
    </citation>
    <scope>NUCLEOTIDE SEQUENCE [LARGE SCALE GENOMIC DNA]</scope>
    <source>
        <strain evidence="2 3">MSr11954</strain>
    </source>
</reference>
<dbReference type="SUPFAM" id="SSF54427">
    <property type="entry name" value="NTF2-like"/>
    <property type="match status" value="1"/>
</dbReference>
<evidence type="ECO:0000313" key="3">
    <source>
        <dbReference type="Proteomes" id="UP001370348"/>
    </source>
</evidence>
<evidence type="ECO:0000259" key="1">
    <source>
        <dbReference type="Pfam" id="PF12680"/>
    </source>
</evidence>
<dbReference type="EMBL" id="CP089984">
    <property type="protein sequence ID" value="WXB18703.1"/>
    <property type="molecule type" value="Genomic_DNA"/>
</dbReference>